<organism evidence="2 3">
    <name type="scientific">Pisolithus microcarpus 441</name>
    <dbReference type="NCBI Taxonomy" id="765257"/>
    <lineage>
        <taxon>Eukaryota</taxon>
        <taxon>Fungi</taxon>
        <taxon>Dikarya</taxon>
        <taxon>Basidiomycota</taxon>
        <taxon>Agaricomycotina</taxon>
        <taxon>Agaricomycetes</taxon>
        <taxon>Agaricomycetidae</taxon>
        <taxon>Boletales</taxon>
        <taxon>Sclerodermatineae</taxon>
        <taxon>Pisolithaceae</taxon>
        <taxon>Pisolithus</taxon>
    </lineage>
</organism>
<gene>
    <name evidence="2" type="ORF">PISMIDRAFT_679386</name>
</gene>
<feature type="chain" id="PRO_5002218244" evidence="1">
    <location>
        <begin position="24"/>
        <end position="69"/>
    </location>
</feature>
<sequence length="69" mass="7717">MRTGTSTTHSFSYYLALFPLTLIIEDFGIIDTDTGSAQEPARNDPSQVNEINTTSLPLRFISKHAYTHI</sequence>
<evidence type="ECO:0000313" key="3">
    <source>
        <dbReference type="Proteomes" id="UP000054018"/>
    </source>
</evidence>
<reference evidence="3" key="2">
    <citation type="submission" date="2015-01" db="EMBL/GenBank/DDBJ databases">
        <title>Evolutionary Origins and Diversification of the Mycorrhizal Mutualists.</title>
        <authorList>
            <consortium name="DOE Joint Genome Institute"/>
            <consortium name="Mycorrhizal Genomics Consortium"/>
            <person name="Kohler A."/>
            <person name="Kuo A."/>
            <person name="Nagy L.G."/>
            <person name="Floudas D."/>
            <person name="Copeland A."/>
            <person name="Barry K.W."/>
            <person name="Cichocki N."/>
            <person name="Veneault-Fourrey C."/>
            <person name="LaButti K."/>
            <person name="Lindquist E.A."/>
            <person name="Lipzen A."/>
            <person name="Lundell T."/>
            <person name="Morin E."/>
            <person name="Murat C."/>
            <person name="Riley R."/>
            <person name="Ohm R."/>
            <person name="Sun H."/>
            <person name="Tunlid A."/>
            <person name="Henrissat B."/>
            <person name="Grigoriev I.V."/>
            <person name="Hibbett D.S."/>
            <person name="Martin F."/>
        </authorList>
    </citation>
    <scope>NUCLEOTIDE SEQUENCE [LARGE SCALE GENOMIC DNA]</scope>
    <source>
        <strain evidence="3">441</strain>
    </source>
</reference>
<protein>
    <submittedName>
        <fullName evidence="2">Uncharacterized protein</fullName>
    </submittedName>
</protein>
<proteinExistence type="predicted"/>
<keyword evidence="1" id="KW-0732">Signal</keyword>
<dbReference type="EMBL" id="KN833726">
    <property type="protein sequence ID" value="KIK23413.1"/>
    <property type="molecule type" value="Genomic_DNA"/>
</dbReference>
<reference evidence="2 3" key="1">
    <citation type="submission" date="2014-04" db="EMBL/GenBank/DDBJ databases">
        <authorList>
            <consortium name="DOE Joint Genome Institute"/>
            <person name="Kuo A."/>
            <person name="Kohler A."/>
            <person name="Costa M.D."/>
            <person name="Nagy L.G."/>
            <person name="Floudas D."/>
            <person name="Copeland A."/>
            <person name="Barry K.W."/>
            <person name="Cichocki N."/>
            <person name="Veneault-Fourrey C."/>
            <person name="LaButti K."/>
            <person name="Lindquist E.A."/>
            <person name="Lipzen A."/>
            <person name="Lundell T."/>
            <person name="Morin E."/>
            <person name="Murat C."/>
            <person name="Sun H."/>
            <person name="Tunlid A."/>
            <person name="Henrissat B."/>
            <person name="Grigoriev I.V."/>
            <person name="Hibbett D.S."/>
            <person name="Martin F."/>
            <person name="Nordberg H.P."/>
            <person name="Cantor M.N."/>
            <person name="Hua S.X."/>
        </authorList>
    </citation>
    <scope>NUCLEOTIDE SEQUENCE [LARGE SCALE GENOMIC DNA]</scope>
    <source>
        <strain evidence="2 3">441</strain>
    </source>
</reference>
<name>A0A0C9ZUS4_9AGAM</name>
<accession>A0A0C9ZUS4</accession>
<evidence type="ECO:0000256" key="1">
    <source>
        <dbReference type="SAM" id="SignalP"/>
    </source>
</evidence>
<dbReference type="Proteomes" id="UP000054018">
    <property type="component" value="Unassembled WGS sequence"/>
</dbReference>
<dbReference type="AlphaFoldDB" id="A0A0C9ZUS4"/>
<dbReference type="HOGENOM" id="CLU_2776906_0_0_1"/>
<feature type="signal peptide" evidence="1">
    <location>
        <begin position="1"/>
        <end position="23"/>
    </location>
</feature>
<evidence type="ECO:0000313" key="2">
    <source>
        <dbReference type="EMBL" id="KIK23413.1"/>
    </source>
</evidence>
<keyword evidence="3" id="KW-1185">Reference proteome</keyword>